<evidence type="ECO:0000313" key="2">
    <source>
        <dbReference type="Proteomes" id="UP001172159"/>
    </source>
</evidence>
<comment type="caution">
    <text evidence="1">The sequence shown here is derived from an EMBL/GenBank/DDBJ whole genome shotgun (WGS) entry which is preliminary data.</text>
</comment>
<protein>
    <submittedName>
        <fullName evidence="1">Uncharacterized protein</fullName>
    </submittedName>
</protein>
<dbReference type="Proteomes" id="UP001172159">
    <property type="component" value="Unassembled WGS sequence"/>
</dbReference>
<sequence>MSPVNIPKARPIFGRRPHFSFALFHPNVPFLEPGANTPVEDPASPPWTSHNRTFHSFHQIRPSFAHC</sequence>
<gene>
    <name evidence="1" type="ORF">B0T21DRAFT_377347</name>
</gene>
<dbReference type="AlphaFoldDB" id="A0AA40A0W0"/>
<keyword evidence="2" id="KW-1185">Reference proteome</keyword>
<dbReference type="EMBL" id="JAUKTV010000019">
    <property type="protein sequence ID" value="KAK0707189.1"/>
    <property type="molecule type" value="Genomic_DNA"/>
</dbReference>
<reference evidence="1" key="1">
    <citation type="submission" date="2023-06" db="EMBL/GenBank/DDBJ databases">
        <title>Genome-scale phylogeny and comparative genomics of the fungal order Sordariales.</title>
        <authorList>
            <consortium name="Lawrence Berkeley National Laboratory"/>
            <person name="Hensen N."/>
            <person name="Bonometti L."/>
            <person name="Westerberg I."/>
            <person name="Brannstrom I.O."/>
            <person name="Guillou S."/>
            <person name="Cros-Aarteil S."/>
            <person name="Calhoun S."/>
            <person name="Haridas S."/>
            <person name="Kuo A."/>
            <person name="Mondo S."/>
            <person name="Pangilinan J."/>
            <person name="Riley R."/>
            <person name="Labutti K."/>
            <person name="Andreopoulos B."/>
            <person name="Lipzen A."/>
            <person name="Chen C."/>
            <person name="Yanf M."/>
            <person name="Daum C."/>
            <person name="Ng V."/>
            <person name="Clum A."/>
            <person name="Steindorff A."/>
            <person name="Ohm R."/>
            <person name="Martin F."/>
            <person name="Silar P."/>
            <person name="Natvig D."/>
            <person name="Lalanne C."/>
            <person name="Gautier V."/>
            <person name="Ament-Velasquez S.L."/>
            <person name="Kruys A."/>
            <person name="Hutchinson M.I."/>
            <person name="Powell A.J."/>
            <person name="Barry K."/>
            <person name="Miller A.N."/>
            <person name="Grigoriev I.V."/>
            <person name="Debuchy R."/>
            <person name="Gladieux P."/>
            <person name="Thoren M.H."/>
            <person name="Johannesson H."/>
        </authorList>
    </citation>
    <scope>NUCLEOTIDE SEQUENCE</scope>
    <source>
        <strain evidence="1">CBS 540.89</strain>
    </source>
</reference>
<evidence type="ECO:0000313" key="1">
    <source>
        <dbReference type="EMBL" id="KAK0707189.1"/>
    </source>
</evidence>
<name>A0AA40A0W0_9PEZI</name>
<accession>A0AA40A0W0</accession>
<organism evidence="1 2">
    <name type="scientific">Apiosordaria backusii</name>
    <dbReference type="NCBI Taxonomy" id="314023"/>
    <lineage>
        <taxon>Eukaryota</taxon>
        <taxon>Fungi</taxon>
        <taxon>Dikarya</taxon>
        <taxon>Ascomycota</taxon>
        <taxon>Pezizomycotina</taxon>
        <taxon>Sordariomycetes</taxon>
        <taxon>Sordariomycetidae</taxon>
        <taxon>Sordariales</taxon>
        <taxon>Lasiosphaeriaceae</taxon>
        <taxon>Apiosordaria</taxon>
    </lineage>
</organism>
<proteinExistence type="predicted"/>